<evidence type="ECO:0000313" key="2">
    <source>
        <dbReference type="Proteomes" id="UP000317940"/>
    </source>
</evidence>
<organism evidence="1 2">
    <name type="scientific">Kitasatospora viridis</name>
    <dbReference type="NCBI Taxonomy" id="281105"/>
    <lineage>
        <taxon>Bacteria</taxon>
        <taxon>Bacillati</taxon>
        <taxon>Actinomycetota</taxon>
        <taxon>Actinomycetes</taxon>
        <taxon>Kitasatosporales</taxon>
        <taxon>Streptomycetaceae</taxon>
        <taxon>Kitasatospora</taxon>
    </lineage>
</organism>
<dbReference type="OrthoDB" id="4215965at2"/>
<dbReference type="EMBL" id="VIWT01000001">
    <property type="protein sequence ID" value="TWF99916.1"/>
    <property type="molecule type" value="Genomic_DNA"/>
</dbReference>
<accession>A0A561UKP5</accession>
<proteinExistence type="predicted"/>
<gene>
    <name evidence="1" type="ORF">FHX73_113776</name>
</gene>
<dbReference type="Proteomes" id="UP000317940">
    <property type="component" value="Unassembled WGS sequence"/>
</dbReference>
<evidence type="ECO:0000313" key="1">
    <source>
        <dbReference type="EMBL" id="TWF99916.1"/>
    </source>
</evidence>
<comment type="caution">
    <text evidence="1">The sequence shown here is derived from an EMBL/GenBank/DDBJ whole genome shotgun (WGS) entry which is preliminary data.</text>
</comment>
<keyword evidence="2" id="KW-1185">Reference proteome</keyword>
<dbReference type="AlphaFoldDB" id="A0A561UKP5"/>
<name>A0A561UKP5_9ACTN</name>
<sequence length="198" mass="20184">MTVFGRYTGIVRDELSYASDMVRQWLGGADPGAGFYRSSMRRLDAVADTGALTSGVMTSVPIYLRKGDVVSNLTFRSGATAAVTPTNQWAALYSSAATPVLLGQSADATTTAWGATTNRTFALGAPVTITADGVYWVALMVKAATVPSLVGVSTTASAGITANERNLAQTSGSALASTAPATIATPTAAATVPLVILT</sequence>
<protein>
    <submittedName>
        <fullName evidence="1">Uncharacterized protein</fullName>
    </submittedName>
</protein>
<dbReference type="RefSeq" id="WP_145906094.1">
    <property type="nucleotide sequence ID" value="NZ_BAAAMZ010000021.1"/>
</dbReference>
<reference evidence="1 2" key="1">
    <citation type="submission" date="2019-06" db="EMBL/GenBank/DDBJ databases">
        <title>Sequencing the genomes of 1000 actinobacteria strains.</title>
        <authorList>
            <person name="Klenk H.-P."/>
        </authorList>
    </citation>
    <scope>NUCLEOTIDE SEQUENCE [LARGE SCALE GENOMIC DNA]</scope>
    <source>
        <strain evidence="1 2">DSM 44826</strain>
    </source>
</reference>